<organism evidence="2 3">
    <name type="scientific">Hebeloma cylindrosporum</name>
    <dbReference type="NCBI Taxonomy" id="76867"/>
    <lineage>
        <taxon>Eukaryota</taxon>
        <taxon>Fungi</taxon>
        <taxon>Dikarya</taxon>
        <taxon>Basidiomycota</taxon>
        <taxon>Agaricomycotina</taxon>
        <taxon>Agaricomycetes</taxon>
        <taxon>Agaricomycetidae</taxon>
        <taxon>Agaricales</taxon>
        <taxon>Agaricineae</taxon>
        <taxon>Hymenogastraceae</taxon>
        <taxon>Hebeloma</taxon>
    </lineage>
</organism>
<dbReference type="OrthoDB" id="5599613at2759"/>
<keyword evidence="3" id="KW-1185">Reference proteome</keyword>
<dbReference type="AlphaFoldDB" id="A0A0C3BTS4"/>
<dbReference type="HOGENOM" id="CLU_009595_0_0_1"/>
<feature type="compositionally biased region" description="Low complexity" evidence="1">
    <location>
        <begin position="220"/>
        <end position="236"/>
    </location>
</feature>
<gene>
    <name evidence="2" type="ORF">M413DRAFT_446218</name>
</gene>
<feature type="region of interest" description="Disordered" evidence="1">
    <location>
        <begin position="279"/>
        <end position="376"/>
    </location>
</feature>
<feature type="compositionally biased region" description="Pro residues" evidence="1">
    <location>
        <begin position="246"/>
        <end position="256"/>
    </location>
</feature>
<name>A0A0C3BTS4_HEBCY</name>
<feature type="compositionally biased region" description="Polar residues" evidence="1">
    <location>
        <begin position="184"/>
        <end position="201"/>
    </location>
</feature>
<evidence type="ECO:0000313" key="3">
    <source>
        <dbReference type="Proteomes" id="UP000053424"/>
    </source>
</evidence>
<protein>
    <submittedName>
        <fullName evidence="2">Uncharacterized protein</fullName>
    </submittedName>
</protein>
<feature type="region of interest" description="Disordered" evidence="1">
    <location>
        <begin position="1"/>
        <end position="258"/>
    </location>
</feature>
<dbReference type="EMBL" id="KN831783">
    <property type="protein sequence ID" value="KIM40065.1"/>
    <property type="molecule type" value="Genomic_DNA"/>
</dbReference>
<feature type="compositionally biased region" description="Polar residues" evidence="1">
    <location>
        <begin position="84"/>
        <end position="107"/>
    </location>
</feature>
<feature type="compositionally biased region" description="Low complexity" evidence="1">
    <location>
        <begin position="358"/>
        <end position="371"/>
    </location>
</feature>
<accession>A0A0C3BTS4</accession>
<feature type="compositionally biased region" description="Basic and acidic residues" evidence="1">
    <location>
        <begin position="109"/>
        <end position="121"/>
    </location>
</feature>
<evidence type="ECO:0000313" key="2">
    <source>
        <dbReference type="EMBL" id="KIM40065.1"/>
    </source>
</evidence>
<feature type="compositionally biased region" description="Acidic residues" evidence="1">
    <location>
        <begin position="291"/>
        <end position="304"/>
    </location>
</feature>
<dbReference type="STRING" id="686832.A0A0C3BTS4"/>
<dbReference type="Proteomes" id="UP000053424">
    <property type="component" value="Unassembled WGS sequence"/>
</dbReference>
<reference evidence="2 3" key="1">
    <citation type="submission" date="2014-04" db="EMBL/GenBank/DDBJ databases">
        <authorList>
            <consortium name="DOE Joint Genome Institute"/>
            <person name="Kuo A."/>
            <person name="Gay G."/>
            <person name="Dore J."/>
            <person name="Kohler A."/>
            <person name="Nagy L.G."/>
            <person name="Floudas D."/>
            <person name="Copeland A."/>
            <person name="Barry K.W."/>
            <person name="Cichocki N."/>
            <person name="Veneault-Fourrey C."/>
            <person name="LaButti K."/>
            <person name="Lindquist E.A."/>
            <person name="Lipzen A."/>
            <person name="Lundell T."/>
            <person name="Morin E."/>
            <person name="Murat C."/>
            <person name="Sun H."/>
            <person name="Tunlid A."/>
            <person name="Henrissat B."/>
            <person name="Grigoriev I.V."/>
            <person name="Hibbett D.S."/>
            <person name="Martin F."/>
            <person name="Nordberg H.P."/>
            <person name="Cantor M.N."/>
            <person name="Hua S.X."/>
        </authorList>
    </citation>
    <scope>NUCLEOTIDE SEQUENCE [LARGE SCALE GENOMIC DNA]</scope>
    <source>
        <strain evidence="3">h7</strain>
    </source>
</reference>
<feature type="compositionally biased region" description="Polar residues" evidence="1">
    <location>
        <begin position="312"/>
        <end position="321"/>
    </location>
</feature>
<evidence type="ECO:0000256" key="1">
    <source>
        <dbReference type="SAM" id="MobiDB-lite"/>
    </source>
</evidence>
<proteinExistence type="predicted"/>
<feature type="compositionally biased region" description="Polar residues" evidence="1">
    <location>
        <begin position="41"/>
        <end position="71"/>
    </location>
</feature>
<reference evidence="3" key="2">
    <citation type="submission" date="2015-01" db="EMBL/GenBank/DDBJ databases">
        <title>Evolutionary Origins and Diversification of the Mycorrhizal Mutualists.</title>
        <authorList>
            <consortium name="DOE Joint Genome Institute"/>
            <consortium name="Mycorrhizal Genomics Consortium"/>
            <person name="Kohler A."/>
            <person name="Kuo A."/>
            <person name="Nagy L.G."/>
            <person name="Floudas D."/>
            <person name="Copeland A."/>
            <person name="Barry K.W."/>
            <person name="Cichocki N."/>
            <person name="Veneault-Fourrey C."/>
            <person name="LaButti K."/>
            <person name="Lindquist E.A."/>
            <person name="Lipzen A."/>
            <person name="Lundell T."/>
            <person name="Morin E."/>
            <person name="Murat C."/>
            <person name="Riley R."/>
            <person name="Ohm R."/>
            <person name="Sun H."/>
            <person name="Tunlid A."/>
            <person name="Henrissat B."/>
            <person name="Grigoriev I.V."/>
            <person name="Hibbett D.S."/>
            <person name="Martin F."/>
        </authorList>
    </citation>
    <scope>NUCLEOTIDE SEQUENCE [LARGE SCALE GENOMIC DNA]</scope>
    <source>
        <strain evidence="3">h7</strain>
    </source>
</reference>
<sequence>MAKNAKKPPVNHDKPITAFFTRASKAPSSHDAHSPAAKKGSSANLEVTGTKNSSSLENASKPTTRAQSTRARSADAQAVLMSPLSASSLKRSLSPDIQPSKSSTQKAVQDVKPRQRSKFDSNSESESNGVVVYVKATPNNYRRKKARLSSPEGHSRSETGKLIPSSQSDEDELFRLGAEPVTPKNGSDYPQKSSFPSTPNANYDGMDVDEDLFSNKQLPSGSASSTSKSIIQKSSSPFDQTRTPPVSDPLPLPPTPVALDAASKSAKIIAEIKARAYANSMSSPEAAPFEFNDELESSSDEDDLLTLPNIVPKSNSKPQTANHRDTSTIATRRPTRYTLRNCPPSPSADGARAIASTSRPPLQKPKSQSSKKPAKKLTVAADPFAVLLKEKKLAEKRGNNDDAFRRAEITVGKFSRDVRESEMEEDFEDDTPELTQDDAIRLATENPSWLTSKLVTPDSIQNRRAKLPVRQEDGQRLFESGGGGTILDILEHDKAIKRQDELSEKIAGIHLWCAFDQEMIIDQRSTSYRFPDKTPILSLLNTSLKSGDFHRAKTLLGMDFMTIVDVAERRMTAAALYDLAFSDLFPLLHGAAVLALNSLWGAANQQSVNTVSFSQTLEIVQSLGADQTILSALNWQLDKSIFPRNVDTANREALIQRLVMLVSTCARSRIIALKDAPDFVLLLLLVGMDLTASAILMREVAEAIDLICHGMSPGDSISTDAELSLCSRIAACASRYEPVNKARLVSLLASGSGPTRRIANFVAYCVITDQENPHQKTYSDAPPLHGIVARLIPNPKATSGKFAIHEGTDYVDLGFYITILGVAVSNIRTYVSREREIKKVKVSESPTRGGEKSKSLLQLLHSALETLHSNIADTRATHLERSRAKAGIKGLAMNIHYQREIWLRNDAPVKATTLAQYFKKTTKT</sequence>